<reference evidence="9" key="4">
    <citation type="submission" date="2015-06" db="UniProtKB">
        <authorList>
            <consortium name="EnsemblMetazoa"/>
        </authorList>
    </citation>
    <scope>IDENTIFICATION</scope>
</reference>
<dbReference type="SUPFAM" id="SSF47954">
    <property type="entry name" value="Cyclin-like"/>
    <property type="match status" value="2"/>
</dbReference>
<keyword evidence="2 4" id="KW-0195">Cyclin</keyword>
<evidence type="ECO:0000256" key="2">
    <source>
        <dbReference type="ARBA" id="ARBA00023127"/>
    </source>
</evidence>
<feature type="domain" description="Cyclin-like" evidence="6">
    <location>
        <begin position="129"/>
        <end position="213"/>
    </location>
</feature>
<dbReference type="InterPro" id="IPR004367">
    <property type="entry name" value="Cyclin_C-dom"/>
</dbReference>
<evidence type="ECO:0000313" key="10">
    <source>
        <dbReference type="Proteomes" id="UP000000673"/>
    </source>
</evidence>
<dbReference type="SMART" id="SM01332">
    <property type="entry name" value="Cyclin_C"/>
    <property type="match status" value="1"/>
</dbReference>
<gene>
    <name evidence="8" type="ORF">AND_003926</name>
</gene>
<reference evidence="8 10" key="1">
    <citation type="journal article" date="2010" name="BMC Genomics">
        <title>Combination of measures distinguishes pre-miRNAs from other stem-loops in the genome of the newly sequenced Anopheles darlingi.</title>
        <authorList>
            <person name="Mendes N.D."/>
            <person name="Freitas A.T."/>
            <person name="Vasconcelos A.T."/>
            <person name="Sagot M.F."/>
        </authorList>
    </citation>
    <scope>NUCLEOTIDE SEQUENCE</scope>
</reference>
<dbReference type="FunFam" id="1.10.472.10:FF:000003">
    <property type="entry name" value="G1/S-specific cyclin-D2"/>
    <property type="match status" value="1"/>
</dbReference>
<evidence type="ECO:0000256" key="5">
    <source>
        <dbReference type="SAM" id="MobiDB-lite"/>
    </source>
</evidence>
<dbReference type="PROSITE" id="PS00292">
    <property type="entry name" value="CYCLINS"/>
    <property type="match status" value="1"/>
</dbReference>
<reference evidence="8" key="3">
    <citation type="journal article" date="2013" name="Nucleic Acids Res.">
        <title>The genome of Anopheles darlingi, the main neotropical malaria vector.</title>
        <authorList>
            <person name="Marinotti O."/>
            <person name="Cerqueira G.C."/>
            <person name="de Almeida L.G."/>
            <person name="Ferro M.I."/>
            <person name="Loreto E.L."/>
            <person name="Zaha A."/>
            <person name="Teixeira S.M."/>
            <person name="Wespiser A.R."/>
            <person name="Almeida E Silva A."/>
            <person name="Schlindwein A.D."/>
            <person name="Pacheco A.C."/>
            <person name="Silva A.L."/>
            <person name="Graveley B.R."/>
            <person name="Walenz B.P."/>
            <person name="Lima Bde A."/>
            <person name="Ribeiro C.A."/>
            <person name="Nunes-Silva C.G."/>
            <person name="de Carvalho C.R."/>
            <person name="Soares C.M."/>
            <person name="de Menezes C.B."/>
            <person name="Matiolli C."/>
            <person name="Caffrey D."/>
            <person name="Araujo D.A."/>
            <person name="de Oliveira D.M."/>
            <person name="Golenbock D."/>
            <person name="Grisard E.C."/>
            <person name="Fantinatti-Garboggini F."/>
            <person name="de Carvalho F.M."/>
            <person name="Barcellos F.G."/>
            <person name="Prosdocimi F."/>
            <person name="May G."/>
            <person name="Azevedo Junior G.M."/>
            <person name="Guimaraes G.M."/>
            <person name="Goldman G.H."/>
            <person name="Padilha I.Q."/>
            <person name="Batista Jda S."/>
            <person name="Ferro J.A."/>
            <person name="Ribeiro J.M."/>
            <person name="Fietto J.L."/>
            <person name="Dabbas K.M."/>
            <person name="Cerdeira L."/>
            <person name="Agnez-Lima L.F."/>
            <person name="Brocchi M."/>
            <person name="de Carvalho M.O."/>
            <person name="Teixeira Mde M."/>
            <person name="Diniz Maia Mde M."/>
            <person name="Goldman M.H."/>
            <person name="Cruz Schneider M.P."/>
            <person name="Felipe M.S."/>
            <person name="Hungria M."/>
            <person name="Nicolas M.F."/>
            <person name="Pereira M."/>
            <person name="Montes M.A."/>
            <person name="Cantao M.E."/>
            <person name="Vincentz M."/>
            <person name="Rafael M.S."/>
            <person name="Silverman N."/>
            <person name="Stoco P.H."/>
            <person name="Souza R.C."/>
            <person name="Vicentini R."/>
            <person name="Gazzinelli R.T."/>
            <person name="Neves Rde O."/>
            <person name="Silva R."/>
            <person name="Astolfi-Filho S."/>
            <person name="Maciel T.E."/>
            <person name="Urmenyi T.P."/>
            <person name="Tadei W.P."/>
            <person name="Camargo E.P."/>
            <person name="de Vasconcelos A.T."/>
        </authorList>
    </citation>
    <scope>NUCLEOTIDE SEQUENCE</scope>
</reference>
<reference evidence="8" key="2">
    <citation type="submission" date="2010-05" db="EMBL/GenBank/DDBJ databases">
        <authorList>
            <person name="Almeida L.G."/>
            <person name="Nicolas M.F."/>
            <person name="Souza R.C."/>
            <person name="Vasconcelos A.T.R."/>
        </authorList>
    </citation>
    <scope>NUCLEOTIDE SEQUENCE</scope>
</reference>
<dbReference type="AlphaFoldDB" id="W5JIZ6"/>
<name>W5JIZ6_ANODA</name>
<dbReference type="Pfam" id="PF00134">
    <property type="entry name" value="Cyclin_N"/>
    <property type="match status" value="1"/>
</dbReference>
<dbReference type="InterPro" id="IPR013763">
    <property type="entry name" value="Cyclin-like_dom"/>
</dbReference>
<evidence type="ECO:0000259" key="6">
    <source>
        <dbReference type="SMART" id="SM00385"/>
    </source>
</evidence>
<dbReference type="VEuPathDB" id="VectorBase:ADAR2_011585"/>
<dbReference type="Proteomes" id="UP000000673">
    <property type="component" value="Unassembled WGS sequence"/>
</dbReference>
<evidence type="ECO:0000256" key="3">
    <source>
        <dbReference type="ARBA" id="ARBA00023306"/>
    </source>
</evidence>
<dbReference type="SMART" id="SM00385">
    <property type="entry name" value="CYCLIN"/>
    <property type="match status" value="1"/>
</dbReference>
<accession>W5JIZ6</accession>
<dbReference type="EnsemblMetazoa" id="ADAC003926-RA">
    <property type="protein sequence ID" value="ADAC003926-PA"/>
    <property type="gene ID" value="ADAC003926"/>
</dbReference>
<feature type="region of interest" description="Disordered" evidence="5">
    <location>
        <begin position="354"/>
        <end position="385"/>
    </location>
</feature>
<sequence>MAPQAMTATVNGHSSAALPPVTPAVTGVTTAAAVTVVMSSAAGAGAGPIPTATAATLAANLPGINQLACEEIIYEELDNRFAEPDHHMINDERIIQNLIRLERLTIPHCNYFLEVQQDIKPNMRKIVTTWMLEVCDEQKCEEQTFPLAVNFFDRFLCALRIDRYHLQLLGCCALLLASKIRQCQPLTVDVLSAYTDHAVSPDQIRSWELLLISKLEWNINAVTAFDYVDHILERAKWGSDDSRLREHAHTLIHVCNTETIFMQLEPSLLAVACIASATRGLNVSTKLAVGYDLCRLTMHDLNKIDFVVKIIEEIVAREIADKQCQQQQQQQQQAAQQHQQQLAVAAGSSCKEQYQQAPQKLSSATATSNGGGPPQQQQPETPTDVQYIYF</sequence>
<comment type="similarity">
    <text evidence="4">Belongs to the cyclin family.</text>
</comment>
<proteinExistence type="inferred from homology"/>
<feature type="compositionally biased region" description="Polar residues" evidence="5">
    <location>
        <begin position="354"/>
        <end position="368"/>
    </location>
</feature>
<organism evidence="8">
    <name type="scientific">Anopheles darlingi</name>
    <name type="common">Mosquito</name>
    <dbReference type="NCBI Taxonomy" id="43151"/>
    <lineage>
        <taxon>Eukaryota</taxon>
        <taxon>Metazoa</taxon>
        <taxon>Ecdysozoa</taxon>
        <taxon>Arthropoda</taxon>
        <taxon>Hexapoda</taxon>
        <taxon>Insecta</taxon>
        <taxon>Pterygota</taxon>
        <taxon>Neoptera</taxon>
        <taxon>Endopterygota</taxon>
        <taxon>Diptera</taxon>
        <taxon>Nematocera</taxon>
        <taxon>Culicoidea</taxon>
        <taxon>Culicidae</taxon>
        <taxon>Anophelinae</taxon>
        <taxon>Anopheles</taxon>
    </lineage>
</organism>
<evidence type="ECO:0000259" key="7">
    <source>
        <dbReference type="SMART" id="SM01332"/>
    </source>
</evidence>
<keyword evidence="1" id="KW-0132">Cell division</keyword>
<keyword evidence="10" id="KW-1185">Reference proteome</keyword>
<protein>
    <submittedName>
        <fullName evidence="8">Cyclin D2</fullName>
    </submittedName>
</protein>
<feature type="domain" description="Cyclin C-terminal" evidence="7">
    <location>
        <begin position="222"/>
        <end position="350"/>
    </location>
</feature>
<dbReference type="PANTHER" id="PTHR10177">
    <property type="entry name" value="CYCLINS"/>
    <property type="match status" value="1"/>
</dbReference>
<evidence type="ECO:0000313" key="8">
    <source>
        <dbReference type="EMBL" id="ETN64347.1"/>
    </source>
</evidence>
<dbReference type="HOGENOM" id="CLU_052190_0_1_1"/>
<evidence type="ECO:0000313" key="9">
    <source>
        <dbReference type="EnsemblMetazoa" id="ADAC003926-PA"/>
    </source>
</evidence>
<dbReference type="GO" id="GO:0000278">
    <property type="term" value="P:mitotic cell cycle"/>
    <property type="evidence" value="ECO:0007669"/>
    <property type="project" value="UniProtKB-ARBA"/>
</dbReference>
<dbReference type="InterPro" id="IPR039361">
    <property type="entry name" value="Cyclin"/>
</dbReference>
<evidence type="ECO:0000256" key="4">
    <source>
        <dbReference type="RuleBase" id="RU000383"/>
    </source>
</evidence>
<dbReference type="eggNOG" id="KOG0656">
    <property type="taxonomic scope" value="Eukaryota"/>
</dbReference>
<dbReference type="STRING" id="43151.W5JIZ6"/>
<dbReference type="GO" id="GO:0051301">
    <property type="term" value="P:cell division"/>
    <property type="evidence" value="ECO:0007669"/>
    <property type="project" value="UniProtKB-KW"/>
</dbReference>
<dbReference type="Pfam" id="PF02984">
    <property type="entry name" value="Cyclin_C"/>
    <property type="match status" value="1"/>
</dbReference>
<dbReference type="Gene3D" id="1.10.472.10">
    <property type="entry name" value="Cyclin-like"/>
    <property type="match status" value="2"/>
</dbReference>
<keyword evidence="3" id="KW-0131">Cell cycle</keyword>
<evidence type="ECO:0000256" key="1">
    <source>
        <dbReference type="ARBA" id="ARBA00022618"/>
    </source>
</evidence>
<dbReference type="EMBL" id="ADMH02001044">
    <property type="protein sequence ID" value="ETN64347.1"/>
    <property type="molecule type" value="Genomic_DNA"/>
</dbReference>
<dbReference type="InterPro" id="IPR006671">
    <property type="entry name" value="Cyclin_N"/>
</dbReference>
<dbReference type="VEuPathDB" id="VectorBase:ADAC003926"/>
<dbReference type="InterPro" id="IPR036915">
    <property type="entry name" value="Cyclin-like_sf"/>
</dbReference>
<dbReference type="InterPro" id="IPR048258">
    <property type="entry name" value="Cyclins_cyclin-box"/>
</dbReference>